<name>A0A8G1R3T7_9EURO</name>
<reference evidence="3 4" key="1">
    <citation type="submission" date="2018-02" db="EMBL/GenBank/DDBJ databases">
        <title>The genomes of Aspergillus section Nigri reveals drivers in fungal speciation.</title>
        <authorList>
            <consortium name="DOE Joint Genome Institute"/>
            <person name="Vesth T.C."/>
            <person name="Nybo J."/>
            <person name="Theobald S."/>
            <person name="Brandl J."/>
            <person name="Frisvad J.C."/>
            <person name="Nielsen K.F."/>
            <person name="Lyhne E.K."/>
            <person name="Kogle M.E."/>
            <person name="Kuo A."/>
            <person name="Riley R."/>
            <person name="Clum A."/>
            <person name="Nolan M."/>
            <person name="Lipzen A."/>
            <person name="Salamov A."/>
            <person name="Henrissat B."/>
            <person name="Wiebenga A."/>
            <person name="De vries R.P."/>
            <person name="Grigoriev I.V."/>
            <person name="Mortensen U.H."/>
            <person name="Andersen M.R."/>
            <person name="Baker S.E."/>
        </authorList>
    </citation>
    <scope>NUCLEOTIDE SEQUENCE [LARGE SCALE GENOMIC DNA]</scope>
    <source>
        <strain evidence="3 4">CBS 112811</strain>
    </source>
</reference>
<feature type="compositionally biased region" description="Basic and acidic residues" evidence="2">
    <location>
        <begin position="277"/>
        <end position="288"/>
    </location>
</feature>
<keyword evidence="1" id="KW-0175">Coiled coil</keyword>
<dbReference type="GeneID" id="37166857"/>
<feature type="compositionally biased region" description="Acidic residues" evidence="2">
    <location>
        <begin position="98"/>
        <end position="116"/>
    </location>
</feature>
<proteinExistence type="predicted"/>
<feature type="compositionally biased region" description="Basic residues" evidence="2">
    <location>
        <begin position="249"/>
        <end position="261"/>
    </location>
</feature>
<evidence type="ECO:0000256" key="2">
    <source>
        <dbReference type="SAM" id="MobiDB-lite"/>
    </source>
</evidence>
<accession>A0A8G1R3T7</accession>
<dbReference type="RefSeq" id="XP_025516680.1">
    <property type="nucleotide sequence ID" value="XM_025663455.1"/>
</dbReference>
<evidence type="ECO:0000313" key="3">
    <source>
        <dbReference type="EMBL" id="RAH58758.1"/>
    </source>
</evidence>
<evidence type="ECO:0000313" key="4">
    <source>
        <dbReference type="Proteomes" id="UP000249526"/>
    </source>
</evidence>
<feature type="coiled-coil region" evidence="1">
    <location>
        <begin position="192"/>
        <end position="226"/>
    </location>
</feature>
<dbReference type="Proteomes" id="UP000249526">
    <property type="component" value="Unassembled WGS sequence"/>
</dbReference>
<dbReference type="EMBL" id="KZ825060">
    <property type="protein sequence ID" value="RAH58758.1"/>
    <property type="molecule type" value="Genomic_DNA"/>
</dbReference>
<feature type="compositionally biased region" description="Basic and acidic residues" evidence="2">
    <location>
        <begin position="84"/>
        <end position="93"/>
    </location>
</feature>
<evidence type="ECO:0000256" key="1">
    <source>
        <dbReference type="SAM" id="Coils"/>
    </source>
</evidence>
<feature type="compositionally biased region" description="Basic and acidic residues" evidence="2">
    <location>
        <begin position="234"/>
        <end position="248"/>
    </location>
</feature>
<protein>
    <submittedName>
        <fullName evidence="3">Uncharacterized protein</fullName>
    </submittedName>
</protein>
<organism evidence="3 4">
    <name type="scientific">Aspergillus piperis CBS 112811</name>
    <dbReference type="NCBI Taxonomy" id="1448313"/>
    <lineage>
        <taxon>Eukaryota</taxon>
        <taxon>Fungi</taxon>
        <taxon>Dikarya</taxon>
        <taxon>Ascomycota</taxon>
        <taxon>Pezizomycotina</taxon>
        <taxon>Eurotiomycetes</taxon>
        <taxon>Eurotiomycetidae</taxon>
        <taxon>Eurotiales</taxon>
        <taxon>Aspergillaceae</taxon>
        <taxon>Aspergillus</taxon>
        <taxon>Aspergillus subgen. Circumdati</taxon>
    </lineage>
</organism>
<gene>
    <name evidence="3" type="ORF">BO85DRAFT_487468</name>
</gene>
<feature type="region of interest" description="Disordered" evidence="2">
    <location>
        <begin position="228"/>
        <end position="294"/>
    </location>
</feature>
<sequence>MTNKHPRKPCISASSLGQVRKIYMSKMTEQGCSRTLKDKCRDIWDKVIDDAVEADAECSGPMWSYGYGKELEPLYIPDKPNGVQKKENGKQAHTEGSTESETESEEESNSETEVEIDPSLDGKIILCNLVTYSRYSSPSISCNLTTMSSPSRSFSPEDLDCLDRDLERIVKGLPQDVDDFLSSQTSPLLDHMDDISDNLDLQVTKLEKLRDQLVQRMEQLKATLKASGFEVEEKEASQGEKKESEQNQHQHHAAKSPKHRLSPPAKVKVQESDGDADSEREVEAEKEYFNTLFG</sequence>
<dbReference type="AlphaFoldDB" id="A0A8G1R3T7"/>
<keyword evidence="4" id="KW-1185">Reference proteome</keyword>
<feature type="region of interest" description="Disordered" evidence="2">
    <location>
        <begin position="76"/>
        <end position="116"/>
    </location>
</feature>